<dbReference type="EMBL" id="JAYMGO010000001">
    <property type="protein sequence ID" value="KAL1282245.1"/>
    <property type="molecule type" value="Genomic_DNA"/>
</dbReference>
<organism evidence="1 2">
    <name type="scientific">Cirrhinus molitorella</name>
    <name type="common">mud carp</name>
    <dbReference type="NCBI Taxonomy" id="172907"/>
    <lineage>
        <taxon>Eukaryota</taxon>
        <taxon>Metazoa</taxon>
        <taxon>Chordata</taxon>
        <taxon>Craniata</taxon>
        <taxon>Vertebrata</taxon>
        <taxon>Euteleostomi</taxon>
        <taxon>Actinopterygii</taxon>
        <taxon>Neopterygii</taxon>
        <taxon>Teleostei</taxon>
        <taxon>Ostariophysi</taxon>
        <taxon>Cypriniformes</taxon>
        <taxon>Cyprinidae</taxon>
        <taxon>Labeoninae</taxon>
        <taxon>Labeonini</taxon>
        <taxon>Cirrhinus</taxon>
    </lineage>
</organism>
<evidence type="ECO:0000313" key="1">
    <source>
        <dbReference type="EMBL" id="KAL1282245.1"/>
    </source>
</evidence>
<keyword evidence="2" id="KW-1185">Reference proteome</keyword>
<sequence length="87" mass="10093">MTFKPQPVPRTTTHLSRTLAAHINATFLWVLEDNHGEQAFEVKPQERPFELHESPHLTEESLYLHLIPRESYDHFSVCENNVSLGKV</sequence>
<proteinExistence type="predicted"/>
<reference evidence="1 2" key="1">
    <citation type="submission" date="2023-09" db="EMBL/GenBank/DDBJ databases">
        <authorList>
            <person name="Wang M."/>
        </authorList>
    </citation>
    <scope>NUCLEOTIDE SEQUENCE [LARGE SCALE GENOMIC DNA]</scope>
    <source>
        <strain evidence="1">GT-2023</strain>
        <tissue evidence="1">Liver</tissue>
    </source>
</reference>
<comment type="caution">
    <text evidence="1">The sequence shown here is derived from an EMBL/GenBank/DDBJ whole genome shotgun (WGS) entry which is preliminary data.</text>
</comment>
<evidence type="ECO:0000313" key="2">
    <source>
        <dbReference type="Proteomes" id="UP001558613"/>
    </source>
</evidence>
<protein>
    <submittedName>
        <fullName evidence="1">Uncharacterized protein</fullName>
    </submittedName>
</protein>
<gene>
    <name evidence="1" type="ORF">QQF64_001048</name>
</gene>
<accession>A0ABR3NZD7</accession>
<dbReference type="Proteomes" id="UP001558613">
    <property type="component" value="Unassembled WGS sequence"/>
</dbReference>
<name>A0ABR3NZD7_9TELE</name>